<reference evidence="2" key="1">
    <citation type="submission" date="2025-08" db="UniProtKB">
        <authorList>
            <consortium name="RefSeq"/>
        </authorList>
    </citation>
    <scope>IDENTIFICATION</scope>
    <source>
        <tissue evidence="2">Gonad</tissue>
    </source>
</reference>
<accession>A0A6P4YUF8</accession>
<dbReference type="RefSeq" id="XP_019622282.1">
    <property type="nucleotide sequence ID" value="XM_019766723.1"/>
</dbReference>
<gene>
    <name evidence="2" type="primary">LOC109468475</name>
</gene>
<keyword evidence="1" id="KW-1185">Reference proteome</keyword>
<dbReference type="AlphaFoldDB" id="A0A6P4YUF8"/>
<evidence type="ECO:0000313" key="2">
    <source>
        <dbReference type="RefSeq" id="XP_019622282.1"/>
    </source>
</evidence>
<name>A0A6P4YUF8_BRABE</name>
<protein>
    <submittedName>
        <fullName evidence="2">Uncharacterized protein LOC109468475 isoform X1</fullName>
    </submittedName>
</protein>
<proteinExistence type="predicted"/>
<organism evidence="1 2">
    <name type="scientific">Branchiostoma belcheri</name>
    <name type="common">Amphioxus</name>
    <dbReference type="NCBI Taxonomy" id="7741"/>
    <lineage>
        <taxon>Eukaryota</taxon>
        <taxon>Metazoa</taxon>
        <taxon>Chordata</taxon>
        <taxon>Cephalochordata</taxon>
        <taxon>Leptocardii</taxon>
        <taxon>Amphioxiformes</taxon>
        <taxon>Branchiostomatidae</taxon>
        <taxon>Branchiostoma</taxon>
    </lineage>
</organism>
<dbReference type="KEGG" id="bbel:109468475"/>
<evidence type="ECO:0000313" key="1">
    <source>
        <dbReference type="Proteomes" id="UP000515135"/>
    </source>
</evidence>
<dbReference type="Proteomes" id="UP000515135">
    <property type="component" value="Unplaced"/>
</dbReference>
<dbReference type="GeneID" id="109468475"/>
<sequence length="462" mass="52517">MLGSRGDKMSGVFRATNQASQSYNQMSEMPQVSYLTLDGRYHVCGQDAVYYTDDSGTERFVEAGSCTDLTVDLYLTEDEWACLMPADDGYGPGFIVERFLGSLCESYEETPQDAQEQNMCVNGQETQEHSDMETGKWDFPSLPMHEFSTEIENLTCVMDGQRLWKDEVSIYWSESDLDEELQLLGQTKMDHPNGRNHAAMKGQRLWQDEVSIYWSESDLDEQLQLLGQTKMDHPNSQNHAAMKGQRLCGDEVSIYWSESDLDEELQLLGQTEMDHLNSPNDAAMKGQRWGDEVSIYWSESDLDEELQLLEKVSMLYGWKKEDIYRLVVEKSTRLSRYDLYHGPVHYARSPSHHLIGSRGDSKERIVLEGEDCPEPSMHPMVQPGHYGKAIGKAAPRKKLLQASMYKIQLLNGSTIVKVCLVCISCSCWLLLMGLPSFCTVVVIGLQKFGKRAGKSRQGQLRW</sequence>
<dbReference type="OrthoDB" id="10057686at2759"/>